<comment type="subunit">
    <text evidence="3">Interacts with Der.</text>
</comment>
<dbReference type="InterPro" id="IPR007336">
    <property type="entry name" value="YihI"/>
</dbReference>
<dbReference type="RefSeq" id="WP_027273769.1">
    <property type="nucleotide sequence ID" value="NZ_BRLH01000003.1"/>
</dbReference>
<dbReference type="InterPro" id="IPR001315">
    <property type="entry name" value="CARD"/>
</dbReference>
<feature type="region of interest" description="Disordered" evidence="4">
    <location>
        <begin position="1"/>
        <end position="81"/>
    </location>
</feature>
<protein>
    <recommendedName>
        <fullName evidence="3">Der GTPase-activating protein YihI</fullName>
    </recommendedName>
</protein>
<comment type="function">
    <text evidence="3">A GTPase-activating protein (GAP) that modifies Der/EngA GTPase function. May play a role in ribosome biogenesis.</text>
</comment>
<dbReference type="Pfam" id="PF04220">
    <property type="entry name" value="YihI"/>
    <property type="match status" value="1"/>
</dbReference>
<feature type="region of interest" description="Disordered" evidence="4">
    <location>
        <begin position="154"/>
        <end position="177"/>
    </location>
</feature>
<dbReference type="AlphaFoldDB" id="A0AAV5N3W0"/>
<accession>A0AAV5N3W0</accession>
<evidence type="ECO:0000313" key="7">
    <source>
        <dbReference type="Proteomes" id="UP001058124"/>
    </source>
</evidence>
<reference evidence="6" key="1">
    <citation type="submission" date="2022-06" db="EMBL/GenBank/DDBJ databases">
        <title>Draft genome sequences of Leminorella grimontii str. JCM5902.</title>
        <authorList>
            <person name="Wakabayashi Y."/>
            <person name="Kojima K."/>
        </authorList>
    </citation>
    <scope>NUCLEOTIDE SEQUENCE</scope>
    <source>
        <strain evidence="6">JCM 5902</strain>
    </source>
</reference>
<dbReference type="NCBIfam" id="NF003560">
    <property type="entry name" value="PRK05244.1-1"/>
    <property type="match status" value="1"/>
</dbReference>
<evidence type="ECO:0000256" key="4">
    <source>
        <dbReference type="SAM" id="MobiDB-lite"/>
    </source>
</evidence>
<proteinExistence type="inferred from homology"/>
<dbReference type="GO" id="GO:0042254">
    <property type="term" value="P:ribosome biogenesis"/>
    <property type="evidence" value="ECO:0007669"/>
    <property type="project" value="UniProtKB-KW"/>
</dbReference>
<sequence length="177" mass="19665">MKQPQQAPKGNIKTPKAKRKSREELNAEGKERKRQKKHRGNAAGSRANGSSASQNSSRKGGVKDPRIGSKTPVQLTVSDEAKVQKTVLKEERAPRAEPLSAEKELARLENDERLNELLDALEAGKALSDEEHDYVNDTFDRIDELMVQLGIDLGDGDEEEESPEQKENILNLLKNKG</sequence>
<name>A0AAV5N3W0_9GAMM</name>
<feature type="compositionally biased region" description="Basic and acidic residues" evidence="4">
    <location>
        <begin position="21"/>
        <end position="31"/>
    </location>
</feature>
<gene>
    <name evidence="3 6" type="primary">yihI</name>
    <name evidence="6" type="ORF">SOASR030_19310</name>
</gene>
<organism evidence="6 7">
    <name type="scientific">Leminorella grimontii</name>
    <dbReference type="NCBI Taxonomy" id="82981"/>
    <lineage>
        <taxon>Bacteria</taxon>
        <taxon>Pseudomonadati</taxon>
        <taxon>Pseudomonadota</taxon>
        <taxon>Gammaproteobacteria</taxon>
        <taxon>Enterobacterales</taxon>
        <taxon>Budviciaceae</taxon>
        <taxon>Leminorella</taxon>
    </lineage>
</organism>
<dbReference type="GO" id="GO:0005096">
    <property type="term" value="F:GTPase activator activity"/>
    <property type="evidence" value="ECO:0007669"/>
    <property type="project" value="UniProtKB-KW"/>
</dbReference>
<dbReference type="HAMAP" id="MF_01058">
    <property type="entry name" value="GAP_YihI"/>
    <property type="match status" value="1"/>
</dbReference>
<keyword evidence="1 3" id="KW-0343">GTPase activation</keyword>
<dbReference type="EMBL" id="BRLH01000003">
    <property type="protein sequence ID" value="GKX55819.1"/>
    <property type="molecule type" value="Genomic_DNA"/>
</dbReference>
<feature type="compositionally biased region" description="Low complexity" evidence="4">
    <location>
        <begin position="41"/>
        <end position="58"/>
    </location>
</feature>
<dbReference type="PROSITE" id="PS50209">
    <property type="entry name" value="CARD"/>
    <property type="match status" value="1"/>
</dbReference>
<keyword evidence="7" id="KW-1185">Reference proteome</keyword>
<comment type="caution">
    <text evidence="6">The sequence shown here is derived from an EMBL/GenBank/DDBJ whole genome shotgun (WGS) entry which is preliminary data.</text>
</comment>
<dbReference type="Proteomes" id="UP001058124">
    <property type="component" value="Unassembled WGS sequence"/>
</dbReference>
<keyword evidence="2 3" id="KW-0690">Ribosome biogenesis</keyword>
<evidence type="ECO:0000256" key="3">
    <source>
        <dbReference type="HAMAP-Rule" id="MF_01058"/>
    </source>
</evidence>
<feature type="domain" description="CARD" evidence="5">
    <location>
        <begin position="80"/>
        <end position="177"/>
    </location>
</feature>
<comment type="similarity">
    <text evidence="3">Belongs to the YihI family.</text>
</comment>
<evidence type="ECO:0000256" key="1">
    <source>
        <dbReference type="ARBA" id="ARBA00022468"/>
    </source>
</evidence>
<evidence type="ECO:0000313" key="6">
    <source>
        <dbReference type="EMBL" id="GKX55819.1"/>
    </source>
</evidence>
<evidence type="ECO:0000259" key="5">
    <source>
        <dbReference type="PROSITE" id="PS50209"/>
    </source>
</evidence>
<evidence type="ECO:0000256" key="2">
    <source>
        <dbReference type="ARBA" id="ARBA00022517"/>
    </source>
</evidence>